<dbReference type="PANTHER" id="PTHR47864:SF8">
    <property type="entry name" value="MYB_SANT-LIKE DOMAIN-CONTAINING PROTEIN"/>
    <property type="match status" value="1"/>
</dbReference>
<dbReference type="InterPro" id="IPR055314">
    <property type="entry name" value="At2g29880-like"/>
</dbReference>
<feature type="domain" description="Myb/SANT-like" evidence="1">
    <location>
        <begin position="16"/>
        <end position="112"/>
    </location>
</feature>
<dbReference type="Pfam" id="PF12776">
    <property type="entry name" value="Myb_DNA-bind_3"/>
    <property type="match status" value="1"/>
</dbReference>
<reference evidence="4" key="2">
    <citation type="journal article" date="2013" name="Nat. Genet.">
        <title>Genome sequencing of Capsella rubella.</title>
        <authorList>
            <person name="Schmutz J."/>
            <person name="Prochnik S."/>
            <person name="Nordborg M."/>
            <person name="Weigel D."/>
            <person name="Rokhsar D."/>
            <person name="Wright S."/>
        </authorList>
    </citation>
    <scope>NUCLEOTIDE SEQUENCE</scope>
</reference>
<evidence type="ECO:0000313" key="4">
    <source>
        <dbReference type="EMBL" id="EOA34346.1"/>
    </source>
</evidence>
<feature type="domain" description="At2g29880-like C-terminal" evidence="2">
    <location>
        <begin position="260"/>
        <end position="305"/>
    </location>
</feature>
<dbReference type="PANTHER" id="PTHR47864">
    <property type="entry name" value="TRANSMEMBRANE PROTEIN"/>
    <property type="match status" value="1"/>
</dbReference>
<dbReference type="OrthoDB" id="1108377at2759"/>
<sequence>MGDPQEEKCKGQYLPWSSQETKILVRLLVDAVNQNWCDASGSFNKLTVEQRILPALNKECGTTKTYSNYKNRMKILRARHKSFVDLLSYSSGFGWDPETKKFTARQEVWDDYFKGHSKSKHLRDDSFEDFEDLDKIFGKKIATGKNAIGLGDTTEARTYAPRDSEWETQDNYIPQMADENEVDGVEDLPEQVVSSSLGRRKSNEKLPIRKKTRTEGYNVDKITDEISSATGMSSQLFSMIQQRWQKEAEEKQAEEKNNNVWDAIKEIPGLEENERFDAMNLIHQWGMNAGFVSMTTEERFGWIKRSVRKP</sequence>
<evidence type="ECO:0000313" key="5">
    <source>
        <dbReference type="Proteomes" id="UP000029121"/>
    </source>
</evidence>
<reference evidence="5" key="1">
    <citation type="journal article" date="2013" name="Nat. Genet.">
        <title>The Capsella rubella genome and the genomic consequences of rapid mating system evolution.</title>
        <authorList>
            <person name="Slotte T."/>
            <person name="Hazzouri K.M."/>
            <person name="Agren J.A."/>
            <person name="Koenig D."/>
            <person name="Maumus F."/>
            <person name="Guo Y.L."/>
            <person name="Steige K."/>
            <person name="Platts A.E."/>
            <person name="Escobar J.S."/>
            <person name="Newman L.K."/>
            <person name="Wang W."/>
            <person name="Mandakova T."/>
            <person name="Vello E."/>
            <person name="Smith L.M."/>
            <person name="Henz S.R."/>
            <person name="Steffen J."/>
            <person name="Takuno S."/>
            <person name="Brandvain Y."/>
            <person name="Coop G."/>
            <person name="Andolfatto P."/>
            <person name="Hu T.T."/>
            <person name="Blanchette M."/>
            <person name="Clark R.M."/>
            <person name="Quesneville H."/>
            <person name="Nordborg M."/>
            <person name="Gaut B.S."/>
            <person name="Lysak M.A."/>
            <person name="Jenkins J."/>
            <person name="Grimwood J."/>
            <person name="Chapman J."/>
            <person name="Prochnik S."/>
            <person name="Shu S."/>
            <person name="Rokhsar D."/>
            <person name="Schmutz J."/>
            <person name="Weigel D."/>
            <person name="Wright S.I."/>
        </authorList>
    </citation>
    <scope>NUCLEOTIDE SEQUENCE [LARGE SCALE GENOMIC DNA]</scope>
    <source>
        <strain evidence="5">cv. Monte Gargano</strain>
    </source>
</reference>
<evidence type="ECO:0000259" key="1">
    <source>
        <dbReference type="Pfam" id="PF12776"/>
    </source>
</evidence>
<protein>
    <submittedName>
        <fullName evidence="4">Uncharacterized protein</fullName>
    </submittedName>
</protein>
<evidence type="ECO:0000313" key="3">
    <source>
        <dbReference type="EMBL" id="EOA18093.1"/>
    </source>
</evidence>
<name>R0GFA0_9BRAS</name>
<gene>
    <name evidence="3" type="ORF">CARUB_v10006549mg</name>
    <name evidence="4" type="ORF">CARUB_v10021869mg</name>
</gene>
<dbReference type="EMBL" id="KB870806">
    <property type="protein sequence ID" value="EOA34346.1"/>
    <property type="molecule type" value="Genomic_DNA"/>
</dbReference>
<organism evidence="4 5">
    <name type="scientific">Capsella rubella</name>
    <dbReference type="NCBI Taxonomy" id="81985"/>
    <lineage>
        <taxon>Eukaryota</taxon>
        <taxon>Viridiplantae</taxon>
        <taxon>Streptophyta</taxon>
        <taxon>Embryophyta</taxon>
        <taxon>Tracheophyta</taxon>
        <taxon>Spermatophyta</taxon>
        <taxon>Magnoliopsida</taxon>
        <taxon>eudicotyledons</taxon>
        <taxon>Gunneridae</taxon>
        <taxon>Pentapetalae</taxon>
        <taxon>rosids</taxon>
        <taxon>malvids</taxon>
        <taxon>Brassicales</taxon>
        <taxon>Brassicaceae</taxon>
        <taxon>Camelineae</taxon>
        <taxon>Capsella</taxon>
    </lineage>
</organism>
<dbReference type="KEGG" id="crb:17896119"/>
<dbReference type="InterPro" id="IPR056253">
    <property type="entry name" value="At2g29880-like_C"/>
</dbReference>
<accession>R0GFA0</accession>
<dbReference type="Pfam" id="PF24769">
    <property type="entry name" value="At2g29880_C"/>
    <property type="match status" value="1"/>
</dbReference>
<dbReference type="InterPro" id="IPR024752">
    <property type="entry name" value="Myb/SANT-like_dom"/>
</dbReference>
<dbReference type="KEGG" id="crb:17877854"/>
<dbReference type="Proteomes" id="UP000029121">
    <property type="component" value="Unassembled WGS sequence"/>
</dbReference>
<evidence type="ECO:0000259" key="2">
    <source>
        <dbReference type="Pfam" id="PF24769"/>
    </source>
</evidence>
<dbReference type="AlphaFoldDB" id="R0GFA0"/>
<keyword evidence="5" id="KW-1185">Reference proteome</keyword>
<proteinExistence type="predicted"/>
<dbReference type="EMBL" id="KB870811">
    <property type="protein sequence ID" value="EOA18093.1"/>
    <property type="molecule type" value="Genomic_DNA"/>
</dbReference>